<organism evidence="5 6">
    <name type="scientific">Proteus alimentorum</name>
    <dbReference type="NCBI Taxonomy" id="1973495"/>
    <lineage>
        <taxon>Bacteria</taxon>
        <taxon>Pseudomonadati</taxon>
        <taxon>Pseudomonadota</taxon>
        <taxon>Gammaproteobacteria</taxon>
        <taxon>Enterobacterales</taxon>
        <taxon>Morganellaceae</taxon>
        <taxon>Proteus</taxon>
    </lineage>
</organism>
<name>A0ABS0IUD0_9GAMM</name>
<evidence type="ECO:0000313" key="6">
    <source>
        <dbReference type="Proteomes" id="UP000614721"/>
    </source>
</evidence>
<dbReference type="Proteomes" id="UP000614721">
    <property type="component" value="Unassembled WGS sequence"/>
</dbReference>
<dbReference type="Gene3D" id="2.60.120.10">
    <property type="entry name" value="Jelly Rolls"/>
    <property type="match status" value="2"/>
</dbReference>
<dbReference type="InterPro" id="IPR003829">
    <property type="entry name" value="Pirin_N_dom"/>
</dbReference>
<evidence type="ECO:0000256" key="1">
    <source>
        <dbReference type="ARBA" id="ARBA00008416"/>
    </source>
</evidence>
<accession>A0ABS0IUD0</accession>
<feature type="domain" description="Pirin N-terminal" evidence="3">
    <location>
        <begin position="20"/>
        <end position="128"/>
    </location>
</feature>
<evidence type="ECO:0000256" key="2">
    <source>
        <dbReference type="RuleBase" id="RU003457"/>
    </source>
</evidence>
<dbReference type="InterPro" id="IPR011051">
    <property type="entry name" value="RmlC_Cupin_sf"/>
</dbReference>
<dbReference type="EMBL" id="JADSJP010000014">
    <property type="protein sequence ID" value="MBG2879634.1"/>
    <property type="molecule type" value="Genomic_DNA"/>
</dbReference>
<dbReference type="CDD" id="cd02247">
    <property type="entry name" value="cupin_pirin_C"/>
    <property type="match status" value="1"/>
</dbReference>
<keyword evidence="6" id="KW-1185">Reference proteome</keyword>
<dbReference type="CDD" id="cd02909">
    <property type="entry name" value="cupin_pirin_N"/>
    <property type="match status" value="1"/>
</dbReference>
<dbReference type="InterPro" id="IPR008778">
    <property type="entry name" value="Pirin_C_dom"/>
</dbReference>
<evidence type="ECO:0000313" key="5">
    <source>
        <dbReference type="EMBL" id="MBG2879634.1"/>
    </source>
</evidence>
<dbReference type="Pfam" id="PF02678">
    <property type="entry name" value="Pirin"/>
    <property type="match status" value="1"/>
</dbReference>
<feature type="domain" description="Pirin C-terminal" evidence="4">
    <location>
        <begin position="183"/>
        <end position="285"/>
    </location>
</feature>
<dbReference type="InterPro" id="IPR053186">
    <property type="entry name" value="QDO-related"/>
</dbReference>
<evidence type="ECO:0000259" key="3">
    <source>
        <dbReference type="Pfam" id="PF02678"/>
    </source>
</evidence>
<dbReference type="InterPro" id="IPR012093">
    <property type="entry name" value="Pirin"/>
</dbReference>
<dbReference type="InterPro" id="IPR014710">
    <property type="entry name" value="RmlC-like_jellyroll"/>
</dbReference>
<protein>
    <submittedName>
        <fullName evidence="5">Pirin family protein</fullName>
    </submittedName>
</protein>
<gene>
    <name evidence="5" type="ORF">I4902_10175</name>
</gene>
<dbReference type="PANTHER" id="PTHR43594:SF1">
    <property type="entry name" value="QUERCETIN 2,3-DIOXYGENASE PA2418-RELATED"/>
    <property type="match status" value="1"/>
</dbReference>
<dbReference type="PIRSF" id="PIRSF006232">
    <property type="entry name" value="Pirin"/>
    <property type="match status" value="1"/>
</dbReference>
<comment type="similarity">
    <text evidence="1 2">Belongs to the pirin family.</text>
</comment>
<dbReference type="RefSeq" id="WP_196567673.1">
    <property type="nucleotide sequence ID" value="NZ_JADRYY010000020.1"/>
</dbReference>
<proteinExistence type="inferred from homology"/>
<comment type="caution">
    <text evidence="5">The sequence shown here is derived from an EMBL/GenBank/DDBJ whole genome shotgun (WGS) entry which is preliminary data.</text>
</comment>
<reference evidence="5 6" key="1">
    <citation type="submission" date="2020-11" db="EMBL/GenBank/DDBJ databases">
        <title>Enhanced detection system for hospital associated transmission using whole genome sequencing surveillance.</title>
        <authorList>
            <person name="Harrison L.H."/>
            <person name="Van Tyne D."/>
            <person name="Marsh J.W."/>
            <person name="Griffith M.P."/>
            <person name="Snyder D.J."/>
            <person name="Cooper V.S."/>
            <person name="Mustapha M."/>
        </authorList>
    </citation>
    <scope>NUCLEOTIDE SEQUENCE [LARGE SCALE GENOMIC DNA]</scope>
    <source>
        <strain evidence="5 6">PR00075</strain>
    </source>
</reference>
<sequence length="290" mass="31647">MKKIIGIYKAPRQHWVGDGFHVRSLFSYGNHGKYLNPFLLLDRAGPTDFPASQGHNRGVGEHPHRGFETVTIVYKGEVAHHDSTGEGGVIGPGDVQWMTAASGILHQEYHSDAFTKEGGVLDMVQLWVNLPSEAKSAPAAYQLLKESAIPVLPLADNAGQLRVIAGDYHDTYGAAKTFSPVDVWDLQLKSTKSVTLPTKKDRYVGLVVLHGSVYLDNQTQLQTGDLVILDNEGGTVNLEAIEDAIILYLSGEPINEPVVGYGPFVMNSEAQIKQAIDDFNQGKFGRIPNE</sequence>
<dbReference type="SUPFAM" id="SSF51182">
    <property type="entry name" value="RmlC-like cupins"/>
    <property type="match status" value="1"/>
</dbReference>
<dbReference type="PANTHER" id="PTHR43594">
    <property type="entry name" value="QUERCETIN 2,3-DIOXYGENASE"/>
    <property type="match status" value="1"/>
</dbReference>
<dbReference type="Pfam" id="PF05726">
    <property type="entry name" value="Pirin_C"/>
    <property type="match status" value="1"/>
</dbReference>
<evidence type="ECO:0000259" key="4">
    <source>
        <dbReference type="Pfam" id="PF05726"/>
    </source>
</evidence>